<name>A0A5K0U6Z7_9VIRU</name>
<gene>
    <name evidence="3" type="ORF">YASMINEVIRUS_182</name>
</gene>
<proteinExistence type="predicted"/>
<evidence type="ECO:0000259" key="1">
    <source>
        <dbReference type="Pfam" id="PF14033"/>
    </source>
</evidence>
<comment type="caution">
    <text evidence="3">The sequence shown here is derived from an EMBL/GenBank/DDBJ whole genome shotgun (WGS) entry which is preliminary data.</text>
</comment>
<feature type="domain" description="DUF4246" evidence="2">
    <location>
        <begin position="7"/>
        <end position="66"/>
    </location>
</feature>
<organism evidence="3 4">
    <name type="scientific">Yasminevirus sp. GU-2018</name>
    <dbReference type="NCBI Taxonomy" id="2420051"/>
    <lineage>
        <taxon>Viruses</taxon>
        <taxon>Varidnaviria</taxon>
        <taxon>Bamfordvirae</taxon>
        <taxon>Nucleocytoviricota</taxon>
        <taxon>Megaviricetes</taxon>
        <taxon>Imitervirales</taxon>
        <taxon>Mimiviridae</taxon>
        <taxon>Klosneuvirinae</taxon>
        <taxon>Yasminevirus</taxon>
        <taxon>Yasminevirus saudimassiliense</taxon>
    </lineage>
</organism>
<dbReference type="PANTHER" id="PTHR33119:SF1">
    <property type="entry name" value="FE2OG DIOXYGENASE DOMAIN-CONTAINING PROTEIN"/>
    <property type="match status" value="1"/>
</dbReference>
<dbReference type="Pfam" id="PF14033">
    <property type="entry name" value="DUF4246"/>
    <property type="match status" value="1"/>
</dbReference>
<evidence type="ECO:0000259" key="2">
    <source>
        <dbReference type="Pfam" id="PF21666"/>
    </source>
</evidence>
<dbReference type="InterPro" id="IPR049192">
    <property type="entry name" value="DUF4246_C"/>
</dbReference>
<dbReference type="InterPro" id="IPR025340">
    <property type="entry name" value="DUF4246"/>
</dbReference>
<feature type="domain" description="DUF4246" evidence="1">
    <location>
        <begin position="76"/>
        <end position="437"/>
    </location>
</feature>
<dbReference type="PANTHER" id="PTHR33119">
    <property type="entry name" value="IFI3P"/>
    <property type="match status" value="1"/>
</dbReference>
<evidence type="ECO:0000313" key="3">
    <source>
        <dbReference type="EMBL" id="VBB17719.1"/>
    </source>
</evidence>
<dbReference type="InterPro" id="IPR049207">
    <property type="entry name" value="DUF4246_N"/>
</dbReference>
<dbReference type="Pfam" id="PF21666">
    <property type="entry name" value="DUF4246_N"/>
    <property type="match status" value="1"/>
</dbReference>
<dbReference type="Proteomes" id="UP000594342">
    <property type="component" value="Unassembled WGS sequence"/>
</dbReference>
<protein>
    <submittedName>
        <fullName evidence="3">DUF4246 domain-containing protein</fullName>
    </submittedName>
</protein>
<evidence type="ECO:0000313" key="4">
    <source>
        <dbReference type="Proteomes" id="UP000594342"/>
    </source>
</evidence>
<reference evidence="3 4" key="1">
    <citation type="submission" date="2018-10" db="EMBL/GenBank/DDBJ databases">
        <authorList>
            <consortium name="IHU Genomes"/>
        </authorList>
    </citation>
    <scope>NUCLEOTIDE SEQUENCE [LARGE SCALE GENOMIC DNA]</scope>
    <source>
        <strain evidence="3 4">A1</strain>
    </source>
</reference>
<accession>A0A5K0U6Z7</accession>
<keyword evidence="4" id="KW-1185">Reference proteome</keyword>
<sequence length="482" mass="55399">MLGRDHNQNHRVVFKHPFTLDSELYNGYALTLLEKGMLALKNMIVLKPDWKRKVFDNLIVNKWRAESADNLTTKGFNSMIEELRVCANASIIIKTPLRTSIIDISPVDGAYQSDDLVKDSLQTDLIFYGECLKFPTKYNLNGVGKLDWHPGSNNQVLDLVHPSLYCATNGVTKMKNGRSVDFPKNPGNYLSTKYHWLPTDVEISKEGDAKFKSYINNLHPGENARLYRVLERVLSCFVPMFDVVLSDSLSPKVSRVGDHNLAIDFDHNSYADRLKNRSRYTIKGKTVQVIVKIAHIILTPENPEYKGGVWHVEGMANEQIVASGIYYYDQNNISESKLHFRMAGYDPSYEQDDRVGVRREYGLKDEDRINNYLGYISTTNRRAIAFPNLFQHKVDNFSLEDRTKPGYRKILVFFLVDPNTKITSTSDVDPQQSHWYDGDNVKGKMTFEQAVEHRKALMEERKYAVDALTELVFEREFSLCEH</sequence>
<dbReference type="EMBL" id="UPSH01000001">
    <property type="protein sequence ID" value="VBB17719.1"/>
    <property type="molecule type" value="Genomic_DNA"/>
</dbReference>